<keyword evidence="4" id="KW-1185">Reference proteome</keyword>
<dbReference type="HOGENOM" id="CLU_537130_0_0_0"/>
<name>H1XPA6_CALAY</name>
<dbReference type="InterPro" id="IPR046865">
    <property type="entry name" value="FapA_b_solenoid"/>
</dbReference>
<dbReference type="Proteomes" id="UP000004671">
    <property type="component" value="Chromosome"/>
</dbReference>
<feature type="coiled-coil region" evidence="1">
    <location>
        <begin position="338"/>
        <end position="365"/>
    </location>
</feature>
<evidence type="ECO:0000313" key="5">
    <source>
        <dbReference type="Proteomes" id="UP000183868"/>
    </source>
</evidence>
<dbReference type="SMR" id="H1XPA6"/>
<evidence type="ECO:0008006" key="6">
    <source>
        <dbReference type="Google" id="ProtNLM"/>
    </source>
</evidence>
<dbReference type="KEGG" id="caby:Cabys_1445"/>
<dbReference type="InterPro" id="IPR005646">
    <property type="entry name" value="FapA"/>
</dbReference>
<dbReference type="InParanoid" id="H1XPA6"/>
<protein>
    <recommendedName>
        <fullName evidence="6">DUF342 domain-containing protein</fullName>
    </recommendedName>
</protein>
<proteinExistence type="predicted"/>
<evidence type="ECO:0000313" key="2">
    <source>
        <dbReference type="EMBL" id="APF18194.1"/>
    </source>
</evidence>
<dbReference type="STRING" id="880073.Cabys_1445"/>
<keyword evidence="1" id="KW-0175">Coiled coil</keyword>
<dbReference type="OrthoDB" id="9816426at2"/>
<gene>
    <name evidence="2" type="ORF">Cabys_1445</name>
    <name evidence="3" type="ORF">Calab_2611</name>
</gene>
<evidence type="ECO:0000256" key="1">
    <source>
        <dbReference type="SAM" id="Coils"/>
    </source>
</evidence>
<dbReference type="EMBL" id="CM001402">
    <property type="protein sequence ID" value="EHO42221.1"/>
    <property type="molecule type" value="Genomic_DNA"/>
</dbReference>
<accession>H1XPA6</accession>
<organism evidence="3 4">
    <name type="scientific">Caldithrix abyssi DSM 13497</name>
    <dbReference type="NCBI Taxonomy" id="880073"/>
    <lineage>
        <taxon>Bacteria</taxon>
        <taxon>Pseudomonadati</taxon>
        <taxon>Calditrichota</taxon>
        <taxon>Calditrichia</taxon>
        <taxon>Calditrichales</taxon>
        <taxon>Calditrichaceae</taxon>
        <taxon>Caldithrix</taxon>
    </lineage>
</organism>
<dbReference type="eggNOG" id="COG1315">
    <property type="taxonomic scope" value="Bacteria"/>
</dbReference>
<reference evidence="3 4" key="1">
    <citation type="submission" date="2011-09" db="EMBL/GenBank/DDBJ databases">
        <title>The permanent draft genome of Caldithrix abyssi DSM 13497.</title>
        <authorList>
            <consortium name="US DOE Joint Genome Institute (JGI-PGF)"/>
            <person name="Lucas S."/>
            <person name="Han J."/>
            <person name="Lapidus A."/>
            <person name="Bruce D."/>
            <person name="Goodwin L."/>
            <person name="Pitluck S."/>
            <person name="Peters L."/>
            <person name="Kyrpides N."/>
            <person name="Mavromatis K."/>
            <person name="Ivanova N."/>
            <person name="Mikhailova N."/>
            <person name="Chertkov O."/>
            <person name="Detter J.C."/>
            <person name="Tapia R."/>
            <person name="Han C."/>
            <person name="Land M."/>
            <person name="Hauser L."/>
            <person name="Markowitz V."/>
            <person name="Cheng J.-F."/>
            <person name="Hugenholtz P."/>
            <person name="Woyke T."/>
            <person name="Wu D."/>
            <person name="Spring S."/>
            <person name="Brambilla E."/>
            <person name="Klenk H.-P."/>
            <person name="Eisen J.A."/>
        </authorList>
    </citation>
    <scope>NUCLEOTIDE SEQUENCE [LARGE SCALE GENOMIC DNA]</scope>
    <source>
        <strain evidence="3 4">DSM 13497</strain>
    </source>
</reference>
<dbReference type="Pfam" id="PF03961">
    <property type="entry name" value="FapA"/>
    <property type="match status" value="1"/>
</dbReference>
<dbReference type="PaxDb" id="880073-Calab_2611"/>
<dbReference type="AlphaFoldDB" id="H1XPA6"/>
<dbReference type="PANTHER" id="PTHR38032">
    <property type="entry name" value="POLYMERASE-RELATED"/>
    <property type="match status" value="1"/>
</dbReference>
<reference evidence="2 5" key="2">
    <citation type="submission" date="2016-11" db="EMBL/GenBank/DDBJ databases">
        <title>Genomic analysis of Caldithrix abyssi and proposal of a novel bacterial phylum Caldithrichaeota.</title>
        <authorList>
            <person name="Kublanov I."/>
            <person name="Sigalova O."/>
            <person name="Gavrilov S."/>
            <person name="Lebedinsky A."/>
            <person name="Ivanova N."/>
            <person name="Daum C."/>
            <person name="Reddy T."/>
            <person name="Klenk H.P."/>
            <person name="Goker M."/>
            <person name="Reva O."/>
            <person name="Miroshnichenko M."/>
            <person name="Kyprides N."/>
            <person name="Woyke T."/>
            <person name="Gelfand M."/>
        </authorList>
    </citation>
    <scope>NUCLEOTIDE SEQUENCE [LARGE SCALE GENOMIC DNA]</scope>
    <source>
        <strain evidence="2 5">LF13</strain>
    </source>
</reference>
<dbReference type="EMBL" id="CP018099">
    <property type="protein sequence ID" value="APF18194.1"/>
    <property type="molecule type" value="Genomic_DNA"/>
</dbReference>
<dbReference type="PANTHER" id="PTHR38032:SF1">
    <property type="entry name" value="RNA-BINDING PROTEIN KHPB N-TERMINAL DOMAIN-CONTAINING PROTEIN"/>
    <property type="match status" value="1"/>
</dbReference>
<dbReference type="RefSeq" id="WP_006929494.1">
    <property type="nucleotide sequence ID" value="NZ_CM001402.1"/>
</dbReference>
<evidence type="ECO:0000313" key="4">
    <source>
        <dbReference type="Proteomes" id="UP000004671"/>
    </source>
</evidence>
<dbReference type="Proteomes" id="UP000183868">
    <property type="component" value="Chromosome"/>
</dbReference>
<sequence>MNNKKQIDEGLRIISLMDGKLILAEKLRETITSGELLAVLKRAGITEGILPGCFPLLGRTDIVQIPVARAFYRDEPPVFNVAFGLEAFESQILEDILAGRPFDTFEEKFSVKRNTVLLSVQKPFTKILKYPDGHIEKKCNLNLKNYDIFCGKNTSVYQNSIVALIDGSAHRTKDGKVHVYPVLTVKGMGEIHGKVDEEIAFKVTGDIHSNSYLESPSNVFVLGAIRSSFVKAAGNIQALEGIDNTKEIESSRIISKGKVITVYIRNYRVHAKDRVLVSEGIHNSLVIAHDEVWANFIESSEIRCQKGIITNHIRGKSRIFLGPSYIKEDDVDSFRHQIQLSEKKLKSQEFEIKEIKDRLEKEKQTLMGYFMRLKDAGKTRVMLDSSIIRLFNSLKLTFEQYEESVKKYERLFAEYLAYKSYLINCQRAIKNTAPPFVKVMGRIEPGVIIATPAHVVKVSKPLDHVLIFIDPITGRLRFTNDFKMLSNISEKSFNKMSNYVQQTVENA</sequence>
<evidence type="ECO:0000313" key="3">
    <source>
        <dbReference type="EMBL" id="EHO42221.1"/>
    </source>
</evidence>